<dbReference type="Gene3D" id="3.10.50.40">
    <property type="match status" value="1"/>
</dbReference>
<sequence>MSKKIYLFSLVLLALAFVSCSETEEEGKFANWRARNEAFLDSLQQVYDAKTDPELEFFVPFTDPGMKIFYKRTVKNDEGRRPVIPNVVSAYYRGSYYTGEVFDQNFTGKDPGDFDSPTEFWVNPISMSNPPHIIPVDGWIETLQRMRTGERWTVYLPWDMGYGTSDRDGMPGYSVLVFDIKLESVVSDY</sequence>
<evidence type="ECO:0000313" key="10">
    <source>
        <dbReference type="EMBL" id="UYU89217.1"/>
    </source>
</evidence>
<reference evidence="9 13" key="2">
    <citation type="submission" date="2021-06" db="EMBL/GenBank/DDBJ databases">
        <title>Interrogation of the integrated mobile genetic elements in gut-associated Bacteroides with a consensus prediction approach.</title>
        <authorList>
            <person name="Campbell D.E."/>
            <person name="Leigh J.R."/>
            <person name="Kim T."/>
            <person name="England W."/>
            <person name="Whitaker R.J."/>
            <person name="Degnan P.H."/>
        </authorList>
    </citation>
    <scope>NUCLEOTIDE SEQUENCE</scope>
    <source>
        <strain evidence="10">VPI-3443</strain>
        <strain evidence="9 13">WAL8669</strain>
    </source>
</reference>
<evidence type="ECO:0000313" key="7">
    <source>
        <dbReference type="EMBL" id="RHD90856.1"/>
    </source>
</evidence>
<dbReference type="EMBL" id="CP083685">
    <property type="protein sequence ID" value="UYU89217.1"/>
    <property type="molecule type" value="Genomic_DNA"/>
</dbReference>
<gene>
    <name evidence="8" type="ORF">DW011_03440</name>
    <name evidence="7" type="ORF">DW780_02520</name>
    <name evidence="9" type="ORF">KQP68_06660</name>
    <name evidence="10" type="ORF">KQP74_14785</name>
</gene>
<evidence type="ECO:0000259" key="6">
    <source>
        <dbReference type="PROSITE" id="PS50059"/>
    </source>
</evidence>
<dbReference type="SUPFAM" id="SSF54534">
    <property type="entry name" value="FKBP-like"/>
    <property type="match status" value="1"/>
</dbReference>
<organism evidence="8 11">
    <name type="scientific">Bacteroides thetaiotaomicron</name>
    <dbReference type="NCBI Taxonomy" id="818"/>
    <lineage>
        <taxon>Bacteria</taxon>
        <taxon>Pseudomonadati</taxon>
        <taxon>Bacteroidota</taxon>
        <taxon>Bacteroidia</taxon>
        <taxon>Bacteroidales</taxon>
        <taxon>Bacteroidaceae</taxon>
        <taxon>Bacteroides</taxon>
    </lineage>
</organism>
<evidence type="ECO:0000313" key="9">
    <source>
        <dbReference type="EMBL" id="UYU67953.1"/>
    </source>
</evidence>
<evidence type="ECO:0000256" key="1">
    <source>
        <dbReference type="ARBA" id="ARBA00000971"/>
    </source>
</evidence>
<dbReference type="GO" id="GO:0003755">
    <property type="term" value="F:peptidyl-prolyl cis-trans isomerase activity"/>
    <property type="evidence" value="ECO:0007669"/>
    <property type="project" value="UniProtKB-UniRule"/>
</dbReference>
<dbReference type="AlphaFoldDB" id="A0A139KED9"/>
<dbReference type="InterPro" id="IPR001179">
    <property type="entry name" value="PPIase_FKBP_dom"/>
</dbReference>
<dbReference type="Proteomes" id="UP001162960">
    <property type="component" value="Chromosome"/>
</dbReference>
<dbReference type="Pfam" id="PF00254">
    <property type="entry name" value="FKBP_C"/>
    <property type="match status" value="1"/>
</dbReference>
<name>A0A139KED9_BACT4</name>
<evidence type="ECO:0000256" key="3">
    <source>
        <dbReference type="PROSITE-ProRule" id="PRU00277"/>
    </source>
</evidence>
<evidence type="ECO:0000256" key="5">
    <source>
        <dbReference type="SAM" id="SignalP"/>
    </source>
</evidence>
<evidence type="ECO:0000313" key="8">
    <source>
        <dbReference type="EMBL" id="RHL63668.1"/>
    </source>
</evidence>
<dbReference type="EMBL" id="QROV01000003">
    <property type="protein sequence ID" value="RHL63668.1"/>
    <property type="molecule type" value="Genomic_DNA"/>
</dbReference>
<dbReference type="RefSeq" id="WP_048696309.1">
    <property type="nucleotide sequence ID" value="NZ_CABJDH010000001.1"/>
</dbReference>
<feature type="chain" id="PRO_5014530969" description="Peptidyl-prolyl cis-trans isomerase" evidence="5">
    <location>
        <begin position="22"/>
        <end position="189"/>
    </location>
</feature>
<keyword evidence="5" id="KW-0732">Signal</keyword>
<reference evidence="11 12" key="1">
    <citation type="submission" date="2018-08" db="EMBL/GenBank/DDBJ databases">
        <title>A genome reference for cultivated species of the human gut microbiota.</title>
        <authorList>
            <person name="Zou Y."/>
            <person name="Xue W."/>
            <person name="Luo G."/>
        </authorList>
    </citation>
    <scope>NUCLEOTIDE SEQUENCE [LARGE SCALE GENOMIC DNA]</scope>
    <source>
        <strain evidence="8 11">AF37-12</strain>
        <strain evidence="7 12">AM30-26</strain>
    </source>
</reference>
<dbReference type="InterPro" id="IPR046357">
    <property type="entry name" value="PPIase_dom_sf"/>
</dbReference>
<evidence type="ECO:0000256" key="4">
    <source>
        <dbReference type="RuleBase" id="RU003915"/>
    </source>
</evidence>
<protein>
    <recommendedName>
        <fullName evidence="4">Peptidyl-prolyl cis-trans isomerase</fullName>
        <ecNumber evidence="4">5.2.1.8</ecNumber>
    </recommendedName>
</protein>
<dbReference type="PROSITE" id="PS50059">
    <property type="entry name" value="FKBP_PPIASE"/>
    <property type="match status" value="1"/>
</dbReference>
<keyword evidence="2 3" id="KW-0697">Rotamase</keyword>
<evidence type="ECO:0000313" key="13">
    <source>
        <dbReference type="Proteomes" id="UP001156218"/>
    </source>
</evidence>
<feature type="signal peptide" evidence="5">
    <location>
        <begin position="1"/>
        <end position="21"/>
    </location>
</feature>
<dbReference type="EMBL" id="QSJP01000002">
    <property type="protein sequence ID" value="RHD90856.1"/>
    <property type="molecule type" value="Genomic_DNA"/>
</dbReference>
<evidence type="ECO:0000313" key="12">
    <source>
        <dbReference type="Proteomes" id="UP000284785"/>
    </source>
</evidence>
<comment type="similarity">
    <text evidence="4">Belongs to the FKBP-type PPIase family.</text>
</comment>
<comment type="catalytic activity">
    <reaction evidence="1 3 4">
        <text>[protein]-peptidylproline (omega=180) = [protein]-peptidylproline (omega=0)</text>
        <dbReference type="Rhea" id="RHEA:16237"/>
        <dbReference type="Rhea" id="RHEA-COMP:10747"/>
        <dbReference type="Rhea" id="RHEA-COMP:10748"/>
        <dbReference type="ChEBI" id="CHEBI:83833"/>
        <dbReference type="ChEBI" id="CHEBI:83834"/>
        <dbReference type="EC" id="5.2.1.8"/>
    </reaction>
</comment>
<dbReference type="Proteomes" id="UP001156218">
    <property type="component" value="Chromosome"/>
</dbReference>
<dbReference type="EC" id="5.2.1.8" evidence="4"/>
<dbReference type="EMBL" id="CP083680">
    <property type="protein sequence ID" value="UYU67953.1"/>
    <property type="molecule type" value="Genomic_DNA"/>
</dbReference>
<proteinExistence type="inferred from homology"/>
<dbReference type="Proteomes" id="UP000283616">
    <property type="component" value="Unassembled WGS sequence"/>
</dbReference>
<evidence type="ECO:0000313" key="11">
    <source>
        <dbReference type="Proteomes" id="UP000283616"/>
    </source>
</evidence>
<accession>A0A139KED9</accession>
<keyword evidence="3 4" id="KW-0413">Isomerase</keyword>
<dbReference type="Proteomes" id="UP000284785">
    <property type="component" value="Unassembled WGS sequence"/>
</dbReference>
<evidence type="ECO:0000256" key="2">
    <source>
        <dbReference type="ARBA" id="ARBA00023110"/>
    </source>
</evidence>
<feature type="domain" description="PPIase FKBP-type" evidence="6">
    <location>
        <begin position="85"/>
        <end position="186"/>
    </location>
</feature>
<dbReference type="PROSITE" id="PS51257">
    <property type="entry name" value="PROKAR_LIPOPROTEIN"/>
    <property type="match status" value="1"/>
</dbReference>